<protein>
    <submittedName>
        <fullName evidence="1">Uncharacterized protein</fullName>
    </submittedName>
</protein>
<gene>
    <name evidence="1" type="ORF">OK18_04085</name>
</gene>
<dbReference type="PATRIC" id="fig|1324352.5.peg.878"/>
<organism evidence="1 2">
    <name type="scientific">Chryseobacterium gallinarum</name>
    <dbReference type="NCBI Taxonomy" id="1324352"/>
    <lineage>
        <taxon>Bacteria</taxon>
        <taxon>Pseudomonadati</taxon>
        <taxon>Bacteroidota</taxon>
        <taxon>Flavobacteriia</taxon>
        <taxon>Flavobacteriales</taxon>
        <taxon>Weeksellaceae</taxon>
        <taxon>Chryseobacterium group</taxon>
        <taxon>Chryseobacterium</taxon>
    </lineage>
</organism>
<proteinExistence type="predicted"/>
<accession>A0A0G3M1N0</accession>
<dbReference type="KEGG" id="cgn:OK18_04085"/>
<dbReference type="AlphaFoldDB" id="A0A0G3M1N0"/>
<reference evidence="1 2" key="1">
    <citation type="submission" date="2014-11" db="EMBL/GenBank/DDBJ databases">
        <authorList>
            <person name="Park G.-S."/>
            <person name="Hong S.-J."/>
            <person name="Jung B.K."/>
            <person name="Khan A.R."/>
            <person name="Kwak Y."/>
            <person name="Shin J.-H."/>
        </authorList>
    </citation>
    <scope>NUCLEOTIDE SEQUENCE [LARGE SCALE GENOMIC DNA]</scope>
    <source>
        <strain evidence="1 2">DSM 27622</strain>
    </source>
</reference>
<evidence type="ECO:0000313" key="1">
    <source>
        <dbReference type="EMBL" id="AKK71928.1"/>
    </source>
</evidence>
<dbReference type="Proteomes" id="UP000035213">
    <property type="component" value="Chromosome"/>
</dbReference>
<evidence type="ECO:0000313" key="2">
    <source>
        <dbReference type="Proteomes" id="UP000035213"/>
    </source>
</evidence>
<name>A0A0G3M1N0_CHRGL</name>
<dbReference type="STRING" id="1324352.OK18_04085"/>
<dbReference type="EMBL" id="CP009928">
    <property type="protein sequence ID" value="AKK71928.1"/>
    <property type="molecule type" value="Genomic_DNA"/>
</dbReference>
<sequence>MTSSREYCKAIPGQTLPLNAKHCHTSIIRSIIRFICLTVLGQAGKNVFKQRRNQDLHAGSLE</sequence>